<dbReference type="AlphaFoldDB" id="A0A6N4TGJ7"/>
<evidence type="ECO:0000256" key="4">
    <source>
        <dbReference type="ARBA" id="ARBA00022475"/>
    </source>
</evidence>
<dbReference type="EC" id="7.2.2.10" evidence="3"/>
<dbReference type="NCBIfam" id="TIGR01494">
    <property type="entry name" value="ATPase_P-type"/>
    <property type="match status" value="3"/>
</dbReference>
<dbReference type="GO" id="GO:0016887">
    <property type="term" value="F:ATP hydrolysis activity"/>
    <property type="evidence" value="ECO:0007669"/>
    <property type="project" value="InterPro"/>
</dbReference>
<dbReference type="InterPro" id="IPR001757">
    <property type="entry name" value="P_typ_ATPase"/>
</dbReference>
<dbReference type="SFLD" id="SFLDF00027">
    <property type="entry name" value="p-type_atpase"/>
    <property type="match status" value="1"/>
</dbReference>
<dbReference type="InterPro" id="IPR008250">
    <property type="entry name" value="ATPase_P-typ_transduc_dom_A_sf"/>
</dbReference>
<keyword evidence="5" id="KW-0109">Calcium transport</keyword>
<evidence type="ECO:0000313" key="16">
    <source>
        <dbReference type="EMBL" id="BBK22110.1"/>
    </source>
</evidence>
<comment type="similarity">
    <text evidence="2">Belongs to the cation transport ATPase (P-type) (TC 3.A.3) family. Type IIA subfamily.</text>
</comment>
<keyword evidence="12 14" id="KW-0472">Membrane</keyword>
<dbReference type="InterPro" id="IPR004014">
    <property type="entry name" value="ATPase_P-typ_cation-transptr_N"/>
</dbReference>
<evidence type="ECO:0000256" key="11">
    <source>
        <dbReference type="ARBA" id="ARBA00022989"/>
    </source>
</evidence>
<keyword evidence="5" id="KW-0406">Ion transport</keyword>
<feature type="transmembrane region" description="Helical" evidence="14">
    <location>
        <begin position="274"/>
        <end position="299"/>
    </location>
</feature>
<dbReference type="InterPro" id="IPR018303">
    <property type="entry name" value="ATPase_P-typ_P_site"/>
</dbReference>
<dbReference type="RefSeq" id="WP_163051646.1">
    <property type="nucleotide sequence ID" value="NZ_AP019695.1"/>
</dbReference>
<dbReference type="PRINTS" id="PR00120">
    <property type="entry name" value="HATPASE"/>
</dbReference>
<dbReference type="SFLD" id="SFLDS00003">
    <property type="entry name" value="Haloacid_Dehalogenase"/>
    <property type="match status" value="1"/>
</dbReference>
<feature type="domain" description="Cation-transporting P-type ATPase N-terminal" evidence="15">
    <location>
        <begin position="1"/>
        <end position="75"/>
    </location>
</feature>
<dbReference type="FunFam" id="3.40.50.1000:FF:000001">
    <property type="entry name" value="Phospholipid-transporting ATPase IC"/>
    <property type="match status" value="1"/>
</dbReference>
<comment type="subcellular location">
    <subcellularLocation>
        <location evidence="1">Cell membrane</location>
        <topology evidence="1">Multi-pass membrane protein</topology>
    </subcellularLocation>
</comment>
<dbReference type="InterPro" id="IPR023299">
    <property type="entry name" value="ATPase_P-typ_cyto_dom_N"/>
</dbReference>
<proteinExistence type="inferred from homology"/>
<feature type="transmembrane region" description="Helical" evidence="14">
    <location>
        <begin position="79"/>
        <end position="98"/>
    </location>
</feature>
<evidence type="ECO:0000256" key="3">
    <source>
        <dbReference type="ARBA" id="ARBA00012790"/>
    </source>
</evidence>
<dbReference type="InterPro" id="IPR023214">
    <property type="entry name" value="HAD_sf"/>
</dbReference>
<dbReference type="SUPFAM" id="SSF56784">
    <property type="entry name" value="HAD-like"/>
    <property type="match status" value="1"/>
</dbReference>
<protein>
    <recommendedName>
        <fullName evidence="3">P-type Ca(2+) transporter</fullName>
        <ecNumber evidence="3">7.2.2.10</ecNumber>
    </recommendedName>
</protein>
<dbReference type="SMART" id="SM00831">
    <property type="entry name" value="Cation_ATPase_N"/>
    <property type="match status" value="1"/>
</dbReference>
<accession>A0A6N4TGJ7</accession>
<dbReference type="PANTHER" id="PTHR43294:SF21">
    <property type="entry name" value="CATION TRANSPORTING ATPASE"/>
    <property type="match status" value="1"/>
</dbReference>
<dbReference type="EMBL" id="AP019695">
    <property type="protein sequence ID" value="BBK22110.1"/>
    <property type="molecule type" value="Genomic_DNA"/>
</dbReference>
<dbReference type="SFLD" id="SFLDG00002">
    <property type="entry name" value="C1.7:_P-type_atpase_like"/>
    <property type="match status" value="1"/>
</dbReference>
<dbReference type="GO" id="GO:0046872">
    <property type="term" value="F:metal ion binding"/>
    <property type="evidence" value="ECO:0007669"/>
    <property type="project" value="UniProtKB-KW"/>
</dbReference>
<evidence type="ECO:0000256" key="7">
    <source>
        <dbReference type="ARBA" id="ARBA00022723"/>
    </source>
</evidence>
<keyword evidence="10" id="KW-1278">Translocase</keyword>
<dbReference type="KEGG" id="aarg:Aargi30884_10130"/>
<reference evidence="17" key="1">
    <citation type="submission" date="2019-05" db="EMBL/GenBank/DDBJ databases">
        <title>Complete genome sequencing of Absiella argi strain JCM 30884.</title>
        <authorList>
            <person name="Sakamoto M."/>
            <person name="Murakami T."/>
            <person name="Mori H."/>
        </authorList>
    </citation>
    <scope>NUCLEOTIDE SEQUENCE [LARGE SCALE GENOMIC DNA]</scope>
    <source>
        <strain evidence="17">JCM 30884</strain>
    </source>
</reference>
<evidence type="ECO:0000256" key="10">
    <source>
        <dbReference type="ARBA" id="ARBA00022967"/>
    </source>
</evidence>
<sequence length="855" mass="94751">MPYRKTIRELEKELHTNSVNGLSEKEAQKRLLENGENELLQKHTDSIWKLFVNQFKDPMVIILIFGAFLSAFLKEYIDASIILAVILMNALIGLFQEYKAEKAIDALKELSSPKAYVIRDGYIKEIDSKELVVGDVVELETGSYIPADIRLLSSKSLKVEESALTGESEAQEKDALEEYDKEILIADQKNMVFMSTFVTYGKARGIVVRCGMDTEVGKIAKMLEKTEDESTPLQKRLAHLSKVLGIISIVICMSMFSVSVLQKRDILDMLLLSISLAVAAIPEGLPAVVTIVLALGVQIMSKNKAIIRKLHAVETLGSVSVICSDKTGTLTQNKMHVESSFADGKLGQYNEELLRGFALCNDARKQGEEILGEATESALLQFSEDKGMHKADEDLSYIRVNEIPFDSIRKRMTTLHQHKQTYIAYTKGALEKVLPLCTHVFVDNRMVYLSEYEKRKILEASRSVSENAQRVLALARKVVQHPVCDHVEEGMCFIGFAGLIDPPRKEVKQAIQVCHDAGIKVVMITGDHPLTAYAIAKQLGIAKEKTEVLSGSELDKIKDEDLQEEISNYRVFARVTPQHKVRLVSAYKKQGEVVSMSGDGVNDAPALKQADIGIAMGKGSDVCKEAGDMVLADDNFATIVKAIEAGRSIYLNIQKAILYLLSCNLGEIMALSLGLICMPHVVSTLSAIQILWVNMVTDAFPALALGVDPKDAYLMKEKPRDAKESLFAHGGWIFTVLNGMFIGTITLVAFRYGLQSSGAKAQTMAFMVLSLSQLFHSLNLRSRTHSIFKVGVLKNKWLILTVLFGCILQIAVCEIPIFHTLLKTVSLNLMEWGIVFGLSMSVIVINEASKWFAKE</sequence>
<dbReference type="PRINTS" id="PR00119">
    <property type="entry name" value="CATATPASE"/>
</dbReference>
<dbReference type="FunFam" id="2.70.150.10:FF:000016">
    <property type="entry name" value="Calcium-transporting P-type ATPase putative"/>
    <property type="match status" value="1"/>
</dbReference>
<dbReference type="Pfam" id="PF08282">
    <property type="entry name" value="Hydrolase_3"/>
    <property type="match status" value="1"/>
</dbReference>
<feature type="transmembrane region" description="Helical" evidence="14">
    <location>
        <begin position="825"/>
        <end position="845"/>
    </location>
</feature>
<keyword evidence="6 14" id="KW-0812">Transmembrane</keyword>
<feature type="transmembrane region" description="Helical" evidence="14">
    <location>
        <begin position="55"/>
        <end position="73"/>
    </location>
</feature>
<keyword evidence="4" id="KW-1003">Cell membrane</keyword>
<keyword evidence="9" id="KW-0067">ATP-binding</keyword>
<dbReference type="InterPro" id="IPR006068">
    <property type="entry name" value="ATPase_P-typ_cation-transptr_C"/>
</dbReference>
<dbReference type="InterPro" id="IPR044492">
    <property type="entry name" value="P_typ_ATPase_HD_dom"/>
</dbReference>
<dbReference type="PANTHER" id="PTHR43294">
    <property type="entry name" value="SODIUM/POTASSIUM-TRANSPORTING ATPASE SUBUNIT ALPHA"/>
    <property type="match status" value="1"/>
</dbReference>
<dbReference type="Pfam" id="PF00690">
    <property type="entry name" value="Cation_ATPase_N"/>
    <property type="match status" value="1"/>
</dbReference>
<name>A0A6N4TGJ7_9FIRM</name>
<evidence type="ECO:0000256" key="6">
    <source>
        <dbReference type="ARBA" id="ARBA00022692"/>
    </source>
</evidence>
<dbReference type="Gene3D" id="3.40.50.1000">
    <property type="entry name" value="HAD superfamily/HAD-like"/>
    <property type="match status" value="1"/>
</dbReference>
<dbReference type="GO" id="GO:0005524">
    <property type="term" value="F:ATP binding"/>
    <property type="evidence" value="ECO:0007669"/>
    <property type="project" value="UniProtKB-KW"/>
</dbReference>
<evidence type="ECO:0000259" key="15">
    <source>
        <dbReference type="SMART" id="SM00831"/>
    </source>
</evidence>
<dbReference type="Proteomes" id="UP000464754">
    <property type="component" value="Chromosome"/>
</dbReference>
<evidence type="ECO:0000256" key="14">
    <source>
        <dbReference type="SAM" id="Phobius"/>
    </source>
</evidence>
<feature type="transmembrane region" description="Helical" evidence="14">
    <location>
        <begin position="687"/>
        <end position="705"/>
    </location>
</feature>
<dbReference type="SUPFAM" id="SSF81665">
    <property type="entry name" value="Calcium ATPase, transmembrane domain M"/>
    <property type="match status" value="1"/>
</dbReference>
<dbReference type="InterPro" id="IPR050510">
    <property type="entry name" value="Cation_transp_ATPase_P-type"/>
</dbReference>
<dbReference type="GO" id="GO:0036376">
    <property type="term" value="P:sodium ion export across plasma membrane"/>
    <property type="evidence" value="ECO:0007669"/>
    <property type="project" value="TreeGrafter"/>
</dbReference>
<feature type="transmembrane region" description="Helical" evidence="14">
    <location>
        <begin position="657"/>
        <end position="681"/>
    </location>
</feature>
<evidence type="ECO:0000313" key="17">
    <source>
        <dbReference type="Proteomes" id="UP000464754"/>
    </source>
</evidence>
<evidence type="ECO:0000256" key="2">
    <source>
        <dbReference type="ARBA" id="ARBA00005675"/>
    </source>
</evidence>
<keyword evidence="8" id="KW-0547">Nucleotide-binding</keyword>
<keyword evidence="11 14" id="KW-1133">Transmembrane helix</keyword>
<dbReference type="GO" id="GO:0030007">
    <property type="term" value="P:intracellular potassium ion homeostasis"/>
    <property type="evidence" value="ECO:0007669"/>
    <property type="project" value="TreeGrafter"/>
</dbReference>
<comment type="catalytic activity">
    <reaction evidence="13">
        <text>Ca(2+)(in) + ATP + H2O = Ca(2+)(out) + ADP + phosphate + H(+)</text>
        <dbReference type="Rhea" id="RHEA:18105"/>
        <dbReference type="ChEBI" id="CHEBI:15377"/>
        <dbReference type="ChEBI" id="CHEBI:15378"/>
        <dbReference type="ChEBI" id="CHEBI:29108"/>
        <dbReference type="ChEBI" id="CHEBI:30616"/>
        <dbReference type="ChEBI" id="CHEBI:43474"/>
        <dbReference type="ChEBI" id="CHEBI:456216"/>
        <dbReference type="EC" id="7.2.2.10"/>
    </reaction>
</comment>
<evidence type="ECO:0000256" key="13">
    <source>
        <dbReference type="ARBA" id="ARBA00048694"/>
    </source>
</evidence>
<dbReference type="PROSITE" id="PS00154">
    <property type="entry name" value="ATPASE_E1_E2"/>
    <property type="match status" value="1"/>
</dbReference>
<evidence type="ECO:0000256" key="8">
    <source>
        <dbReference type="ARBA" id="ARBA00022741"/>
    </source>
</evidence>
<keyword evidence="17" id="KW-1185">Reference proteome</keyword>
<evidence type="ECO:0000256" key="1">
    <source>
        <dbReference type="ARBA" id="ARBA00004651"/>
    </source>
</evidence>
<dbReference type="InterPro" id="IPR059000">
    <property type="entry name" value="ATPase_P-type_domA"/>
</dbReference>
<dbReference type="SUPFAM" id="SSF81660">
    <property type="entry name" value="Metal cation-transporting ATPase, ATP-binding domain N"/>
    <property type="match status" value="1"/>
</dbReference>
<dbReference type="Gene3D" id="3.40.1110.10">
    <property type="entry name" value="Calcium-transporting ATPase, cytoplasmic domain N"/>
    <property type="match status" value="1"/>
</dbReference>
<keyword evidence="5" id="KW-0813">Transport</keyword>
<dbReference type="GO" id="GO:0005391">
    <property type="term" value="F:P-type sodium:potassium-exchanging transporter activity"/>
    <property type="evidence" value="ECO:0007669"/>
    <property type="project" value="TreeGrafter"/>
</dbReference>
<dbReference type="GO" id="GO:1990573">
    <property type="term" value="P:potassium ion import across plasma membrane"/>
    <property type="evidence" value="ECO:0007669"/>
    <property type="project" value="TreeGrafter"/>
</dbReference>
<dbReference type="GO" id="GO:0005886">
    <property type="term" value="C:plasma membrane"/>
    <property type="evidence" value="ECO:0007669"/>
    <property type="project" value="UniProtKB-SubCell"/>
</dbReference>
<dbReference type="GO" id="GO:0006883">
    <property type="term" value="P:intracellular sodium ion homeostasis"/>
    <property type="evidence" value="ECO:0007669"/>
    <property type="project" value="TreeGrafter"/>
</dbReference>
<dbReference type="Gene3D" id="1.20.1110.10">
    <property type="entry name" value="Calcium-transporting ATPase, transmembrane domain"/>
    <property type="match status" value="1"/>
</dbReference>
<feature type="transmembrane region" description="Helical" evidence="14">
    <location>
        <begin position="759"/>
        <end position="776"/>
    </location>
</feature>
<dbReference type="FunFam" id="3.40.50.1000:FF:000028">
    <property type="entry name" value="Calcium-transporting P-type ATPase, putative"/>
    <property type="match status" value="1"/>
</dbReference>
<dbReference type="InterPro" id="IPR023298">
    <property type="entry name" value="ATPase_P-typ_TM_dom_sf"/>
</dbReference>
<evidence type="ECO:0000256" key="12">
    <source>
        <dbReference type="ARBA" id="ARBA00023136"/>
    </source>
</evidence>
<dbReference type="Gene3D" id="2.70.150.10">
    <property type="entry name" value="Calcium-transporting ATPase, cytoplasmic transduction domain A"/>
    <property type="match status" value="1"/>
</dbReference>
<dbReference type="InterPro" id="IPR036412">
    <property type="entry name" value="HAD-like_sf"/>
</dbReference>
<dbReference type="GO" id="GO:1902600">
    <property type="term" value="P:proton transmembrane transport"/>
    <property type="evidence" value="ECO:0007669"/>
    <property type="project" value="TreeGrafter"/>
</dbReference>
<dbReference type="Pfam" id="PF13246">
    <property type="entry name" value="Cation_ATPase"/>
    <property type="match status" value="1"/>
</dbReference>
<feature type="transmembrane region" description="Helical" evidence="14">
    <location>
        <begin position="797"/>
        <end position="819"/>
    </location>
</feature>
<feature type="transmembrane region" description="Helical" evidence="14">
    <location>
        <begin position="243"/>
        <end position="262"/>
    </location>
</feature>
<keyword evidence="7" id="KW-0479">Metal-binding</keyword>
<keyword evidence="5" id="KW-0106">Calcium</keyword>
<evidence type="ECO:0000256" key="5">
    <source>
        <dbReference type="ARBA" id="ARBA00022568"/>
    </source>
</evidence>
<dbReference type="Pfam" id="PF00689">
    <property type="entry name" value="Cation_ATPase_C"/>
    <property type="match status" value="1"/>
</dbReference>
<organism evidence="16 17">
    <name type="scientific">Amedibacterium intestinale</name>
    <dbReference type="NCBI Taxonomy" id="2583452"/>
    <lineage>
        <taxon>Bacteria</taxon>
        <taxon>Bacillati</taxon>
        <taxon>Bacillota</taxon>
        <taxon>Erysipelotrichia</taxon>
        <taxon>Erysipelotrichales</taxon>
        <taxon>Erysipelotrichaceae</taxon>
        <taxon>Amedibacterium</taxon>
    </lineage>
</organism>
<feature type="transmembrane region" description="Helical" evidence="14">
    <location>
        <begin position="726"/>
        <end position="753"/>
    </location>
</feature>
<dbReference type="GO" id="GO:0005388">
    <property type="term" value="F:P-type calcium transporter activity"/>
    <property type="evidence" value="ECO:0007669"/>
    <property type="project" value="UniProtKB-EC"/>
</dbReference>
<dbReference type="Pfam" id="PF00122">
    <property type="entry name" value="E1-E2_ATPase"/>
    <property type="match status" value="1"/>
</dbReference>
<evidence type="ECO:0000256" key="9">
    <source>
        <dbReference type="ARBA" id="ARBA00022840"/>
    </source>
</evidence>
<gene>
    <name evidence="16" type="primary">pacL</name>
    <name evidence="16" type="ORF">Aargi30884_10130</name>
</gene>
<dbReference type="SUPFAM" id="SSF81653">
    <property type="entry name" value="Calcium ATPase, transduction domain A"/>
    <property type="match status" value="1"/>
</dbReference>